<dbReference type="PANTHER" id="PTHR12069">
    <property type="entry name" value="DNA-DIRECTED RNA POLYMERASES III 80 KDA POLYPEPTIDE RNA POLYMERASE III SUBUNIT 5"/>
    <property type="match status" value="1"/>
</dbReference>
<dbReference type="InterPro" id="IPR006886">
    <property type="entry name" value="RNA_pol_III_Rpc5"/>
</dbReference>
<organism evidence="2 3">
    <name type="scientific">Chaetoceros tenuissimus</name>
    <dbReference type="NCBI Taxonomy" id="426638"/>
    <lineage>
        <taxon>Eukaryota</taxon>
        <taxon>Sar</taxon>
        <taxon>Stramenopiles</taxon>
        <taxon>Ochrophyta</taxon>
        <taxon>Bacillariophyta</taxon>
        <taxon>Coscinodiscophyceae</taxon>
        <taxon>Chaetocerotophycidae</taxon>
        <taxon>Chaetocerotales</taxon>
        <taxon>Chaetocerotaceae</taxon>
        <taxon>Chaetoceros</taxon>
    </lineage>
</organism>
<accession>A0AAD3D3T3</accession>
<protein>
    <submittedName>
        <fullName evidence="2">Uncharacterized protein</fullName>
    </submittedName>
</protein>
<dbReference type="Pfam" id="PF04801">
    <property type="entry name" value="RPC5"/>
    <property type="match status" value="1"/>
</dbReference>
<feature type="region of interest" description="Disordered" evidence="1">
    <location>
        <begin position="76"/>
        <end position="99"/>
    </location>
</feature>
<reference evidence="2 3" key="1">
    <citation type="journal article" date="2021" name="Sci. Rep.">
        <title>The genome of the diatom Chaetoceros tenuissimus carries an ancient integrated fragment of an extant virus.</title>
        <authorList>
            <person name="Hongo Y."/>
            <person name="Kimura K."/>
            <person name="Takaki Y."/>
            <person name="Yoshida Y."/>
            <person name="Baba S."/>
            <person name="Kobayashi G."/>
            <person name="Nagasaki K."/>
            <person name="Hano T."/>
            <person name="Tomaru Y."/>
        </authorList>
    </citation>
    <scope>NUCLEOTIDE SEQUENCE [LARGE SCALE GENOMIC DNA]</scope>
    <source>
        <strain evidence="2 3">NIES-3715</strain>
    </source>
</reference>
<proteinExistence type="predicted"/>
<dbReference type="PANTHER" id="PTHR12069:SF0">
    <property type="entry name" value="DNA-DIRECTED RNA POLYMERASE III SUBUNIT RPC5"/>
    <property type="match status" value="1"/>
</dbReference>
<dbReference type="AlphaFoldDB" id="A0AAD3D3T3"/>
<feature type="region of interest" description="Disordered" evidence="1">
    <location>
        <begin position="1"/>
        <end position="25"/>
    </location>
</feature>
<feature type="region of interest" description="Disordered" evidence="1">
    <location>
        <begin position="181"/>
        <end position="200"/>
    </location>
</feature>
<evidence type="ECO:0000256" key="1">
    <source>
        <dbReference type="SAM" id="MobiDB-lite"/>
    </source>
</evidence>
<name>A0AAD3D3T3_9STRA</name>
<dbReference type="GO" id="GO:0005666">
    <property type="term" value="C:RNA polymerase III complex"/>
    <property type="evidence" value="ECO:0007669"/>
    <property type="project" value="TreeGrafter"/>
</dbReference>
<evidence type="ECO:0000313" key="2">
    <source>
        <dbReference type="EMBL" id="GFH57341.1"/>
    </source>
</evidence>
<dbReference type="EMBL" id="BLLK01000058">
    <property type="protein sequence ID" value="GFH57341.1"/>
    <property type="molecule type" value="Genomic_DNA"/>
</dbReference>
<dbReference type="Proteomes" id="UP001054902">
    <property type="component" value="Unassembled WGS sequence"/>
</dbReference>
<feature type="compositionally biased region" description="Basic and acidic residues" evidence="1">
    <location>
        <begin position="189"/>
        <end position="200"/>
    </location>
</feature>
<keyword evidence="3" id="KW-1185">Reference proteome</keyword>
<sequence>MSAAVKEEPVDDVPMDATSSSKLDDEIQAMDVDEEDEIIREIDVYISPELAQTMTLVQFPLKPASHTVNPLIHHVKNSKSNDSRFRPPPPPLPTSARMKPQHSMIELKYNLPSNTASGQRQIPEVLNLSERTFSSHQIPLKTHMALGLFDQTGNKIDLVPLHAIQQMRPTFQHVDALLDDTTGEEEEELQKKKAEEDKTSKPVMFKKSENERAMMARKSSYAYKKASEEAEEWLELAVHGPGTDERKGVMKKAYCPRDSREKSLRFMKAGKVGGNVGYVRSLNYLPSATADETVEDFTPTEEEEEIIMDDSMMNGNGHQHQPAWMKDLASKVSLLLQAQQGIPVSFPVIRSRFNSSVSDFALLQAISASAALVRGNFVLKSSMMAVSPVVQKARDVILVLLGKHGFVQREKLIKAYQNSGEEAVVITAEVINSLLDLIARKTLNGMEMKLDDDLTFEKEFPPFAQMHALYWEKKELELSKYILLYEEQMI</sequence>
<gene>
    <name evidence="2" type="ORF">CTEN210_13817</name>
</gene>
<evidence type="ECO:0000313" key="3">
    <source>
        <dbReference type="Proteomes" id="UP001054902"/>
    </source>
</evidence>
<comment type="caution">
    <text evidence="2">The sequence shown here is derived from an EMBL/GenBank/DDBJ whole genome shotgun (WGS) entry which is preliminary data.</text>
</comment>
<dbReference type="GO" id="GO:0042797">
    <property type="term" value="P:tRNA transcription by RNA polymerase III"/>
    <property type="evidence" value="ECO:0007669"/>
    <property type="project" value="TreeGrafter"/>
</dbReference>